<evidence type="ECO:0000313" key="2">
    <source>
        <dbReference type="Proteomes" id="UP000830055"/>
    </source>
</evidence>
<sequence>MDLSGGPGAQLRDEEVELVPMAENSEHQMHDQVPVFWLETGLLNNGGQKGGNGAPGTAESAQRFNGCVACVGGHRLVIMISGNGWKTESWITV</sequence>
<name>A0ABN6MC41_9BACT</name>
<organism evidence="1 2">
    <name type="scientific">Desulfofustis limnaeus</name>
    <dbReference type="NCBI Taxonomy" id="2740163"/>
    <lineage>
        <taxon>Bacteria</taxon>
        <taxon>Pseudomonadati</taxon>
        <taxon>Thermodesulfobacteriota</taxon>
        <taxon>Desulfobulbia</taxon>
        <taxon>Desulfobulbales</taxon>
        <taxon>Desulfocapsaceae</taxon>
        <taxon>Desulfofustis</taxon>
    </lineage>
</organism>
<accession>A0ABN6MC41</accession>
<dbReference type="EMBL" id="AP025516">
    <property type="protein sequence ID" value="BDD89421.1"/>
    <property type="molecule type" value="Genomic_DNA"/>
</dbReference>
<reference evidence="1 2" key="1">
    <citation type="submission" date="2022-01" db="EMBL/GenBank/DDBJ databases">
        <title>Desulfofustis limnae sp. nov., a novel mesophilic sulfate-reducing bacterium isolated from marsh soil.</title>
        <authorList>
            <person name="Watanabe M."/>
            <person name="Takahashi A."/>
            <person name="Kojima H."/>
            <person name="Fukui M."/>
        </authorList>
    </citation>
    <scope>NUCLEOTIDE SEQUENCE [LARGE SCALE GENOMIC DNA]</scope>
    <source>
        <strain evidence="1 2">PPLL</strain>
    </source>
</reference>
<proteinExistence type="predicted"/>
<protein>
    <submittedName>
        <fullName evidence="1">Uncharacterized protein</fullName>
    </submittedName>
</protein>
<gene>
    <name evidence="1" type="ORF">DPPLL_37860</name>
</gene>
<evidence type="ECO:0000313" key="1">
    <source>
        <dbReference type="EMBL" id="BDD89421.1"/>
    </source>
</evidence>
<dbReference type="Proteomes" id="UP000830055">
    <property type="component" value="Chromosome"/>
</dbReference>
<keyword evidence="2" id="KW-1185">Reference proteome</keyword>